<organism evidence="1 2">
    <name type="scientific">Psophocarpus tetragonolobus</name>
    <name type="common">Winged bean</name>
    <name type="synonym">Dolichos tetragonolobus</name>
    <dbReference type="NCBI Taxonomy" id="3891"/>
    <lineage>
        <taxon>Eukaryota</taxon>
        <taxon>Viridiplantae</taxon>
        <taxon>Streptophyta</taxon>
        <taxon>Embryophyta</taxon>
        <taxon>Tracheophyta</taxon>
        <taxon>Spermatophyta</taxon>
        <taxon>Magnoliopsida</taxon>
        <taxon>eudicotyledons</taxon>
        <taxon>Gunneridae</taxon>
        <taxon>Pentapetalae</taxon>
        <taxon>rosids</taxon>
        <taxon>fabids</taxon>
        <taxon>Fabales</taxon>
        <taxon>Fabaceae</taxon>
        <taxon>Papilionoideae</taxon>
        <taxon>50 kb inversion clade</taxon>
        <taxon>NPAAA clade</taxon>
        <taxon>indigoferoid/millettioid clade</taxon>
        <taxon>Phaseoleae</taxon>
        <taxon>Psophocarpus</taxon>
    </lineage>
</organism>
<dbReference type="EMBL" id="JAYMYS010000006">
    <property type="protein sequence ID" value="KAK7388524.1"/>
    <property type="molecule type" value="Genomic_DNA"/>
</dbReference>
<sequence>MVKTKVGGNSTTWVQITTRKSNHSESNFLQGCGIIARGIGGVVLPIYPDRIVHRMCLVTQVRNEHLSFTTLGVKWYSSANGEMPEMQEEISIIAMRRVSDGFGPN</sequence>
<comment type="caution">
    <text evidence="1">The sequence shown here is derived from an EMBL/GenBank/DDBJ whole genome shotgun (WGS) entry which is preliminary data.</text>
</comment>
<name>A0AAN9S6G9_PSOTE</name>
<evidence type="ECO:0000313" key="2">
    <source>
        <dbReference type="Proteomes" id="UP001386955"/>
    </source>
</evidence>
<gene>
    <name evidence="1" type="ORF">VNO78_23342</name>
</gene>
<proteinExistence type="predicted"/>
<dbReference type="Proteomes" id="UP001386955">
    <property type="component" value="Unassembled WGS sequence"/>
</dbReference>
<protein>
    <submittedName>
        <fullName evidence="1">Uncharacterized protein</fullName>
    </submittedName>
</protein>
<evidence type="ECO:0000313" key="1">
    <source>
        <dbReference type="EMBL" id="KAK7388524.1"/>
    </source>
</evidence>
<dbReference type="AlphaFoldDB" id="A0AAN9S6G9"/>
<reference evidence="1 2" key="1">
    <citation type="submission" date="2024-01" db="EMBL/GenBank/DDBJ databases">
        <title>The genomes of 5 underutilized Papilionoideae crops provide insights into root nodulation and disease resistanc.</title>
        <authorList>
            <person name="Jiang F."/>
        </authorList>
    </citation>
    <scope>NUCLEOTIDE SEQUENCE [LARGE SCALE GENOMIC DNA]</scope>
    <source>
        <strain evidence="1">DUOXIRENSHENG_FW03</strain>
        <tissue evidence="1">Leaves</tissue>
    </source>
</reference>
<keyword evidence="2" id="KW-1185">Reference proteome</keyword>
<accession>A0AAN9S6G9</accession>